<keyword evidence="3" id="KW-1185">Reference proteome</keyword>
<dbReference type="Proteomes" id="UP000596661">
    <property type="component" value="Chromosome 8"/>
</dbReference>
<name>A0A803Q7E1_CANSA</name>
<reference evidence="2" key="1">
    <citation type="submission" date="2018-11" db="EMBL/GenBank/DDBJ databases">
        <authorList>
            <person name="Grassa J C."/>
        </authorList>
    </citation>
    <scope>NUCLEOTIDE SEQUENCE [LARGE SCALE GENOMIC DNA]</scope>
</reference>
<accession>A0A803Q7E1</accession>
<dbReference type="EnsemblPlants" id="evm.model.08.1031">
    <property type="protein sequence ID" value="cds.evm.model.08.1031"/>
    <property type="gene ID" value="evm.TU.08.1031"/>
</dbReference>
<protein>
    <submittedName>
        <fullName evidence="2">Uncharacterized protein</fullName>
    </submittedName>
</protein>
<feature type="region of interest" description="Disordered" evidence="1">
    <location>
        <begin position="31"/>
        <end position="54"/>
    </location>
</feature>
<dbReference type="EMBL" id="UZAU01000697">
    <property type="status" value="NOT_ANNOTATED_CDS"/>
    <property type="molecule type" value="Genomic_DNA"/>
</dbReference>
<proteinExistence type="predicted"/>
<organism evidence="2 3">
    <name type="scientific">Cannabis sativa</name>
    <name type="common">Hemp</name>
    <name type="synonym">Marijuana</name>
    <dbReference type="NCBI Taxonomy" id="3483"/>
    <lineage>
        <taxon>Eukaryota</taxon>
        <taxon>Viridiplantae</taxon>
        <taxon>Streptophyta</taxon>
        <taxon>Embryophyta</taxon>
        <taxon>Tracheophyta</taxon>
        <taxon>Spermatophyta</taxon>
        <taxon>Magnoliopsida</taxon>
        <taxon>eudicotyledons</taxon>
        <taxon>Gunneridae</taxon>
        <taxon>Pentapetalae</taxon>
        <taxon>rosids</taxon>
        <taxon>fabids</taxon>
        <taxon>Rosales</taxon>
        <taxon>Cannabaceae</taxon>
        <taxon>Cannabis</taxon>
    </lineage>
</organism>
<evidence type="ECO:0000256" key="1">
    <source>
        <dbReference type="SAM" id="MobiDB-lite"/>
    </source>
</evidence>
<evidence type="ECO:0000313" key="2">
    <source>
        <dbReference type="EnsemblPlants" id="cds.evm.model.08.1031"/>
    </source>
</evidence>
<evidence type="ECO:0000313" key="3">
    <source>
        <dbReference type="Proteomes" id="UP000596661"/>
    </source>
</evidence>
<dbReference type="Gramene" id="evm.model.08.1031">
    <property type="protein sequence ID" value="cds.evm.model.08.1031"/>
    <property type="gene ID" value="evm.TU.08.1031"/>
</dbReference>
<reference evidence="2" key="2">
    <citation type="submission" date="2021-03" db="UniProtKB">
        <authorList>
            <consortium name="EnsemblPlants"/>
        </authorList>
    </citation>
    <scope>IDENTIFICATION</scope>
</reference>
<feature type="compositionally biased region" description="Polar residues" evidence="1">
    <location>
        <begin position="31"/>
        <end position="48"/>
    </location>
</feature>
<sequence>MSEVLQDLHNDSLFGFDQEIFELHIKNKMSNNKVPSHATPNANPSSAKESQKLVPLDVVMEGPVPYKKYSCRSNDWEADELHSSLTCAHQLEKIVAVNGIKPSNLGVYHQLPRDEETPNHNFNDFGV</sequence>
<dbReference type="AlphaFoldDB" id="A0A803Q7E1"/>